<dbReference type="Gene3D" id="3.30.390.30">
    <property type="match status" value="1"/>
</dbReference>
<dbReference type="PRINTS" id="PR00411">
    <property type="entry name" value="PNDRDTASEI"/>
</dbReference>
<dbReference type="InterPro" id="IPR050446">
    <property type="entry name" value="FAD-oxidoreductase/Apoptosis"/>
</dbReference>
<keyword evidence="6" id="KW-0274">FAD</keyword>
<dbReference type="GO" id="GO:0051537">
    <property type="term" value="F:2 iron, 2 sulfur cluster binding"/>
    <property type="evidence" value="ECO:0007669"/>
    <property type="project" value="UniProtKB-KW"/>
</dbReference>
<keyword evidence="4" id="KW-0001">2Fe-2S</keyword>
<evidence type="ECO:0000256" key="8">
    <source>
        <dbReference type="ARBA" id="ARBA00023004"/>
    </source>
</evidence>
<keyword evidence="8" id="KW-0408">Iron</keyword>
<keyword evidence="3" id="KW-0285">Flavoprotein</keyword>
<dbReference type="STRING" id="2070753.A0A3A2ZRN5"/>
<dbReference type="PROSITE" id="PS51296">
    <property type="entry name" value="RIESKE"/>
    <property type="match status" value="1"/>
</dbReference>
<keyword evidence="5" id="KW-0479">Metal-binding</keyword>
<accession>A0A3A2ZRN5</accession>
<dbReference type="OrthoDB" id="6029at2759"/>
<keyword evidence="7" id="KW-0560">Oxidoreductase</keyword>
<dbReference type="InterPro" id="IPR036188">
    <property type="entry name" value="FAD/NAD-bd_sf"/>
</dbReference>
<dbReference type="InterPro" id="IPR017941">
    <property type="entry name" value="Rieske_2Fe-2S"/>
</dbReference>
<dbReference type="SUPFAM" id="SSF50022">
    <property type="entry name" value="ISP domain"/>
    <property type="match status" value="1"/>
</dbReference>
<dbReference type="Gene3D" id="2.102.10.10">
    <property type="entry name" value="Rieske [2Fe-2S] iron-sulphur domain"/>
    <property type="match status" value="1"/>
</dbReference>
<dbReference type="SUPFAM" id="SSF51905">
    <property type="entry name" value="FAD/NAD(P)-binding domain"/>
    <property type="match status" value="2"/>
</dbReference>
<dbReference type="CDD" id="cd03478">
    <property type="entry name" value="Rieske_AIFL_N"/>
    <property type="match status" value="1"/>
</dbReference>
<dbReference type="InterPro" id="IPR036922">
    <property type="entry name" value="Rieske_2Fe-2S_sf"/>
</dbReference>
<dbReference type="Pfam" id="PF07992">
    <property type="entry name" value="Pyr_redox_2"/>
    <property type="match status" value="1"/>
</dbReference>
<evidence type="ECO:0000313" key="12">
    <source>
        <dbReference type="Proteomes" id="UP000266188"/>
    </source>
</evidence>
<dbReference type="InterPro" id="IPR028202">
    <property type="entry name" value="Reductase_C"/>
</dbReference>
<gene>
    <name evidence="11" type="ORF">PHISCL_01808</name>
</gene>
<organism evidence="11 12">
    <name type="scientific">Aspergillus sclerotialis</name>
    <dbReference type="NCBI Taxonomy" id="2070753"/>
    <lineage>
        <taxon>Eukaryota</taxon>
        <taxon>Fungi</taxon>
        <taxon>Dikarya</taxon>
        <taxon>Ascomycota</taxon>
        <taxon>Pezizomycotina</taxon>
        <taxon>Eurotiomycetes</taxon>
        <taxon>Eurotiomycetidae</taxon>
        <taxon>Eurotiales</taxon>
        <taxon>Aspergillaceae</taxon>
        <taxon>Aspergillus</taxon>
        <taxon>Aspergillus subgen. Polypaecilum</taxon>
    </lineage>
</organism>
<comment type="similarity">
    <text evidence="2">Belongs to the FAD-dependent oxidoreductase family.</text>
</comment>
<protein>
    <submittedName>
        <fullName evidence="11">Oxidoreductase</fullName>
    </submittedName>
</protein>
<dbReference type="GO" id="GO:0046872">
    <property type="term" value="F:metal ion binding"/>
    <property type="evidence" value="ECO:0007669"/>
    <property type="project" value="UniProtKB-KW"/>
</dbReference>
<dbReference type="GO" id="GO:0005737">
    <property type="term" value="C:cytoplasm"/>
    <property type="evidence" value="ECO:0007669"/>
    <property type="project" value="TreeGrafter"/>
</dbReference>
<keyword evidence="12" id="KW-1185">Reference proteome</keyword>
<evidence type="ECO:0000256" key="7">
    <source>
        <dbReference type="ARBA" id="ARBA00023002"/>
    </source>
</evidence>
<proteinExistence type="inferred from homology"/>
<dbReference type="PANTHER" id="PTHR43557">
    <property type="entry name" value="APOPTOSIS-INDUCING FACTOR 1"/>
    <property type="match status" value="1"/>
</dbReference>
<evidence type="ECO:0000256" key="9">
    <source>
        <dbReference type="ARBA" id="ARBA00023014"/>
    </source>
</evidence>
<keyword evidence="9" id="KW-0411">Iron-sulfur</keyword>
<sequence length="555" mass="59682">MLQEYKLKDITSLSDLKSQEKIECDVDGIEGGKVLILNFNGQVHAMSPRCTHYGAPLKLGVVSKDGRITCPWHGACFNIGSGDVEDAPAPNALNKFEVYDRNGAVYIKGEESAIRFGQRDPVMKCSVSSPERVVVVGGGSGTLGLIQAIRELKYEGGITIISREPNLIIDRTKLSKALIPDVEKILWRPKEWYDAASIETISDEVTSVDFSQKSVSTKSGKTIPYTKLVLASGGQPRMLPLPGFKDLGNVFLLRFITDVQAILKAVGDKNKNIVVIGSSFIGMEVGNALSKENNVTIVGQETAPMETIMGAEVGRIFQRNLEKAGVKFSLGTAVDKAAPSSADSSKVGSVHLKDGTTIPADLVILGTGVRPATDFLKDNPAITLEKDGSVKTDETFAVPGLNNDVFAIGDIATFPYQGPGTDPAKGTYTRIEHWNVAQNAGRGVAAAIVHSLSNKPYKHKAFIPIFWSALGAQLRYCGSTSNGYDSVLMKGEPENAKFAAYYCKEDTVVAVATMGMDPIMAKSAELMRRKNMPSKSQIESGVDVLAVEVPSDVKM</sequence>
<dbReference type="Gene3D" id="3.50.50.60">
    <property type="entry name" value="FAD/NAD(P)-binding domain"/>
    <property type="match status" value="2"/>
</dbReference>
<dbReference type="InterPro" id="IPR016156">
    <property type="entry name" value="FAD/NAD-linked_Rdtase_dimer_sf"/>
</dbReference>
<comment type="cofactor">
    <cofactor evidence="1">
        <name>FAD</name>
        <dbReference type="ChEBI" id="CHEBI:57692"/>
    </cofactor>
</comment>
<evidence type="ECO:0000256" key="2">
    <source>
        <dbReference type="ARBA" id="ARBA00006442"/>
    </source>
</evidence>
<dbReference type="PANTHER" id="PTHR43557:SF2">
    <property type="entry name" value="RIESKE DOMAIN-CONTAINING PROTEIN-RELATED"/>
    <property type="match status" value="1"/>
</dbReference>
<evidence type="ECO:0000256" key="3">
    <source>
        <dbReference type="ARBA" id="ARBA00022630"/>
    </source>
</evidence>
<dbReference type="EMBL" id="MVGC01000036">
    <property type="protein sequence ID" value="RJE25832.1"/>
    <property type="molecule type" value="Genomic_DNA"/>
</dbReference>
<dbReference type="AlphaFoldDB" id="A0A3A2ZRN5"/>
<reference evidence="12" key="1">
    <citation type="submission" date="2017-02" db="EMBL/GenBank/DDBJ databases">
        <authorList>
            <person name="Tafer H."/>
            <person name="Lopandic K."/>
        </authorList>
    </citation>
    <scope>NUCLEOTIDE SEQUENCE [LARGE SCALE GENOMIC DNA]</scope>
    <source>
        <strain evidence="12">CBS 366.77</strain>
    </source>
</reference>
<evidence type="ECO:0000259" key="10">
    <source>
        <dbReference type="PROSITE" id="PS51296"/>
    </source>
</evidence>
<evidence type="ECO:0000256" key="1">
    <source>
        <dbReference type="ARBA" id="ARBA00001974"/>
    </source>
</evidence>
<dbReference type="Pfam" id="PF00355">
    <property type="entry name" value="Rieske"/>
    <property type="match status" value="1"/>
</dbReference>
<dbReference type="InterPro" id="IPR023753">
    <property type="entry name" value="FAD/NAD-binding_dom"/>
</dbReference>
<evidence type="ECO:0000313" key="11">
    <source>
        <dbReference type="EMBL" id="RJE25832.1"/>
    </source>
</evidence>
<dbReference type="PRINTS" id="PR00368">
    <property type="entry name" value="FADPNR"/>
</dbReference>
<comment type="caution">
    <text evidence="11">The sequence shown here is derived from an EMBL/GenBank/DDBJ whole genome shotgun (WGS) entry which is preliminary data.</text>
</comment>
<name>A0A3A2ZRN5_9EURO</name>
<dbReference type="SUPFAM" id="SSF55424">
    <property type="entry name" value="FAD/NAD-linked reductases, dimerisation (C-terminal) domain"/>
    <property type="match status" value="1"/>
</dbReference>
<dbReference type="GO" id="GO:0016651">
    <property type="term" value="F:oxidoreductase activity, acting on NAD(P)H"/>
    <property type="evidence" value="ECO:0007669"/>
    <property type="project" value="TreeGrafter"/>
</dbReference>
<dbReference type="Pfam" id="PF14759">
    <property type="entry name" value="Reductase_C"/>
    <property type="match status" value="1"/>
</dbReference>
<evidence type="ECO:0000256" key="6">
    <source>
        <dbReference type="ARBA" id="ARBA00022827"/>
    </source>
</evidence>
<feature type="domain" description="Rieske" evidence="10">
    <location>
        <begin position="8"/>
        <end position="107"/>
    </location>
</feature>
<dbReference type="Proteomes" id="UP000266188">
    <property type="component" value="Unassembled WGS sequence"/>
</dbReference>
<evidence type="ECO:0000256" key="5">
    <source>
        <dbReference type="ARBA" id="ARBA00022723"/>
    </source>
</evidence>
<evidence type="ECO:0000256" key="4">
    <source>
        <dbReference type="ARBA" id="ARBA00022714"/>
    </source>
</evidence>